<reference evidence="1 2" key="1">
    <citation type="journal article" date="2024" name="G3 (Bethesda)">
        <title>Genome assembly of Hibiscus sabdariffa L. provides insights into metabolisms of medicinal natural products.</title>
        <authorList>
            <person name="Kim T."/>
        </authorList>
    </citation>
    <scope>NUCLEOTIDE SEQUENCE [LARGE SCALE GENOMIC DNA]</scope>
    <source>
        <strain evidence="1">TK-2024</strain>
        <tissue evidence="1">Old leaves</tissue>
    </source>
</reference>
<name>A0ABR2C8Z2_9ROSI</name>
<comment type="caution">
    <text evidence="1">The sequence shown here is derived from an EMBL/GenBank/DDBJ whole genome shotgun (WGS) entry which is preliminary data.</text>
</comment>
<protein>
    <submittedName>
        <fullName evidence="1">Uncharacterized protein</fullName>
    </submittedName>
</protein>
<accession>A0ABR2C8Z2</accession>
<sequence length="242" mass="27366">MHLLQGFTRKLNQSVVMILMLTQILACIIHQSALMCGTALLQGHTGLRPDINAVDPDDASAPPLHCSSDDPELIELFLRRHQIPGLSTSLLIRPHFIGWSTRQSIYMTIVFMCLQDQTELLECVRLLFRATNEVEKEIYLYVKDGKIIQILALLMVAREEVTSPSLFKGLCDPALDGNMSLRQLVLSEIVSLMASRVTLVSTSEEALDELNNKLETMMSMLRLIEVFERAGDKIELHRRYLT</sequence>
<dbReference type="EMBL" id="JBBPBM010000062">
    <property type="protein sequence ID" value="KAK8515870.1"/>
    <property type="molecule type" value="Genomic_DNA"/>
</dbReference>
<dbReference type="Proteomes" id="UP001472677">
    <property type="component" value="Unassembled WGS sequence"/>
</dbReference>
<evidence type="ECO:0000313" key="2">
    <source>
        <dbReference type="Proteomes" id="UP001472677"/>
    </source>
</evidence>
<proteinExistence type="predicted"/>
<evidence type="ECO:0000313" key="1">
    <source>
        <dbReference type="EMBL" id="KAK8515870.1"/>
    </source>
</evidence>
<keyword evidence="2" id="KW-1185">Reference proteome</keyword>
<gene>
    <name evidence="1" type="ORF">V6N12_016176</name>
</gene>
<organism evidence="1 2">
    <name type="scientific">Hibiscus sabdariffa</name>
    <name type="common">roselle</name>
    <dbReference type="NCBI Taxonomy" id="183260"/>
    <lineage>
        <taxon>Eukaryota</taxon>
        <taxon>Viridiplantae</taxon>
        <taxon>Streptophyta</taxon>
        <taxon>Embryophyta</taxon>
        <taxon>Tracheophyta</taxon>
        <taxon>Spermatophyta</taxon>
        <taxon>Magnoliopsida</taxon>
        <taxon>eudicotyledons</taxon>
        <taxon>Gunneridae</taxon>
        <taxon>Pentapetalae</taxon>
        <taxon>rosids</taxon>
        <taxon>malvids</taxon>
        <taxon>Malvales</taxon>
        <taxon>Malvaceae</taxon>
        <taxon>Malvoideae</taxon>
        <taxon>Hibiscus</taxon>
    </lineage>
</organism>